<dbReference type="InterPro" id="IPR000911">
    <property type="entry name" value="Ribosomal_uL11"/>
</dbReference>
<name>K4BS12_SOLLC</name>
<reference evidence="5" key="2">
    <citation type="submission" date="2015-06" db="UniProtKB">
        <authorList>
            <consortium name="EnsemblPlants"/>
        </authorList>
    </citation>
    <scope>IDENTIFICATION</scope>
    <source>
        <strain evidence="5">cv. Heinz 1706</strain>
    </source>
</reference>
<dbReference type="Proteomes" id="UP000004994">
    <property type="component" value="Chromosome 4"/>
</dbReference>
<dbReference type="Pfam" id="PF00298">
    <property type="entry name" value="Ribosomal_L11"/>
    <property type="match status" value="1"/>
</dbReference>
<proteinExistence type="inferred from homology"/>
<sequence length="119" mass="13061">MSSIKPKPTSLTYGVLQFCAFLSNVSVVPSAAALVIKALKETEHDRMKTKNIKHNSNNSLDVVIKIAKVMQPRSMVNDISGTVKEILGTYVSIGCMVDEKDTKDLQQEIIDGVLEIPQD</sequence>
<dbReference type="SMART" id="SM00649">
    <property type="entry name" value="RL11"/>
    <property type="match status" value="1"/>
</dbReference>
<dbReference type="GO" id="GO:0070180">
    <property type="term" value="F:large ribosomal subunit rRNA binding"/>
    <property type="evidence" value="ECO:0000318"/>
    <property type="project" value="GO_Central"/>
</dbReference>
<feature type="domain" description="Large ribosomal subunit protein uL11 C-terminal" evidence="4">
    <location>
        <begin position="28"/>
        <end position="97"/>
    </location>
</feature>
<evidence type="ECO:0000313" key="5">
    <source>
        <dbReference type="EnsemblPlants" id="Solyc04g050400.1.1"/>
    </source>
</evidence>
<dbReference type="GO" id="GO:0022625">
    <property type="term" value="C:cytosolic large ribosomal subunit"/>
    <property type="evidence" value="ECO:0000318"/>
    <property type="project" value="GO_Central"/>
</dbReference>
<evidence type="ECO:0000256" key="1">
    <source>
        <dbReference type="ARBA" id="ARBA00010537"/>
    </source>
</evidence>
<accession>K4BS12</accession>
<reference evidence="5" key="1">
    <citation type="journal article" date="2012" name="Nature">
        <title>The tomato genome sequence provides insights into fleshy fruit evolution.</title>
        <authorList>
            <consortium name="Tomato Genome Consortium"/>
        </authorList>
    </citation>
    <scope>NUCLEOTIDE SEQUENCE [LARGE SCALE GENOMIC DNA]</scope>
    <source>
        <strain evidence="5">cv. Heinz 1706</strain>
    </source>
</reference>
<dbReference type="EnsemblPlants" id="Solyc04g050400.1.1">
    <property type="protein sequence ID" value="Solyc04g050400.1.1"/>
    <property type="gene ID" value="Solyc04g050400.1"/>
</dbReference>
<dbReference type="SUPFAM" id="SSF46906">
    <property type="entry name" value="Ribosomal protein L11, C-terminal domain"/>
    <property type="match status" value="1"/>
</dbReference>
<protein>
    <recommendedName>
        <fullName evidence="4">Large ribosomal subunit protein uL11 C-terminal domain-containing protein</fullName>
    </recommendedName>
</protein>
<comment type="similarity">
    <text evidence="1">Belongs to the universal ribosomal protein uL11 family.</text>
</comment>
<dbReference type="GO" id="GO:0006412">
    <property type="term" value="P:translation"/>
    <property type="evidence" value="ECO:0000318"/>
    <property type="project" value="GO_Central"/>
</dbReference>
<evidence type="ECO:0000256" key="2">
    <source>
        <dbReference type="ARBA" id="ARBA00022980"/>
    </source>
</evidence>
<evidence type="ECO:0000256" key="3">
    <source>
        <dbReference type="ARBA" id="ARBA00023274"/>
    </source>
</evidence>
<dbReference type="InterPro" id="IPR020783">
    <property type="entry name" value="Ribosomal_uL11_C"/>
</dbReference>
<keyword evidence="3" id="KW-0687">Ribonucleoprotein</keyword>
<dbReference type="PANTHER" id="PTHR11661:SF2">
    <property type="entry name" value="LARGE RIBOSOMAL SUBUNIT PROTEIN UL11"/>
    <property type="match status" value="1"/>
</dbReference>
<dbReference type="HOGENOM" id="CLU_1799850_0_0_1"/>
<dbReference type="PaxDb" id="4081-Solyc04g050400.1.1"/>
<dbReference type="Gramene" id="Solyc04g050400.1.1">
    <property type="protein sequence ID" value="Solyc04g050400.1.1"/>
    <property type="gene ID" value="Solyc04g050400.1"/>
</dbReference>
<dbReference type="eggNOG" id="KOG0886">
    <property type="taxonomic scope" value="Eukaryota"/>
</dbReference>
<keyword evidence="2" id="KW-0689">Ribosomal protein</keyword>
<keyword evidence="6" id="KW-1185">Reference proteome</keyword>
<dbReference type="InterPro" id="IPR036769">
    <property type="entry name" value="Ribosomal_uL11_C_sf"/>
</dbReference>
<evidence type="ECO:0000259" key="4">
    <source>
        <dbReference type="Pfam" id="PF00298"/>
    </source>
</evidence>
<evidence type="ECO:0000313" key="6">
    <source>
        <dbReference type="Proteomes" id="UP000004994"/>
    </source>
</evidence>
<dbReference type="PhylomeDB" id="K4BS12"/>
<dbReference type="STRING" id="4081.K4BS12"/>
<dbReference type="PANTHER" id="PTHR11661">
    <property type="entry name" value="60S RIBOSOMAL PROTEIN L12"/>
    <property type="match status" value="1"/>
</dbReference>
<dbReference type="GO" id="GO:0003735">
    <property type="term" value="F:structural constituent of ribosome"/>
    <property type="evidence" value="ECO:0000318"/>
    <property type="project" value="GO_Central"/>
</dbReference>
<organism evidence="5">
    <name type="scientific">Solanum lycopersicum</name>
    <name type="common">Tomato</name>
    <name type="synonym">Lycopersicon esculentum</name>
    <dbReference type="NCBI Taxonomy" id="4081"/>
    <lineage>
        <taxon>Eukaryota</taxon>
        <taxon>Viridiplantae</taxon>
        <taxon>Streptophyta</taxon>
        <taxon>Embryophyta</taxon>
        <taxon>Tracheophyta</taxon>
        <taxon>Spermatophyta</taxon>
        <taxon>Magnoliopsida</taxon>
        <taxon>eudicotyledons</taxon>
        <taxon>Gunneridae</taxon>
        <taxon>Pentapetalae</taxon>
        <taxon>asterids</taxon>
        <taxon>lamiids</taxon>
        <taxon>Solanales</taxon>
        <taxon>Solanaceae</taxon>
        <taxon>Solanoideae</taxon>
        <taxon>Solaneae</taxon>
        <taxon>Solanum</taxon>
        <taxon>Solanum subgen. Lycopersicon</taxon>
    </lineage>
</organism>
<dbReference type="Gene3D" id="1.10.10.250">
    <property type="entry name" value="Ribosomal protein L11, C-terminal domain"/>
    <property type="match status" value="1"/>
</dbReference>
<dbReference type="InParanoid" id="K4BS12"/>
<dbReference type="AlphaFoldDB" id="K4BS12"/>